<evidence type="ECO:0000313" key="5">
    <source>
        <dbReference type="Proteomes" id="UP000436088"/>
    </source>
</evidence>
<evidence type="ECO:0000259" key="3">
    <source>
        <dbReference type="Pfam" id="PF07859"/>
    </source>
</evidence>
<feature type="domain" description="Alpha/beta hydrolase fold-3" evidence="3">
    <location>
        <begin position="73"/>
        <end position="291"/>
    </location>
</feature>
<dbReference type="EMBL" id="VEPZ02001556">
    <property type="protein sequence ID" value="KAE8668109.1"/>
    <property type="molecule type" value="Genomic_DNA"/>
</dbReference>
<dbReference type="OrthoDB" id="408631at2759"/>
<keyword evidence="5" id="KW-1185">Reference proteome</keyword>
<dbReference type="Proteomes" id="UP000436088">
    <property type="component" value="Unassembled WGS sequence"/>
</dbReference>
<dbReference type="Gene3D" id="3.40.50.1820">
    <property type="entry name" value="alpha/beta hydrolase"/>
    <property type="match status" value="1"/>
</dbReference>
<dbReference type="InterPro" id="IPR033140">
    <property type="entry name" value="Lipase_GDXG_put_SER_AS"/>
</dbReference>
<sequence>MESAASEIAIDFPPMLRAYKDGRIERFLGTQIVPPGLDPKTNVESKDVLYSQETSQSVRIYTPLNAAGKLPLLVYFHGGGFCIETAYSPTYHGYLNALVAEANIVAVSVDYRLAPEHPLSAAYDDSWDAVKWVASHRDGNGPEEWLNRHADLNNVYFSGDSAGANIAHHMAVKMTKEKIDGVHLEGIILAHPYFWGKEPIADETKDLVTRDKIDTLWRLSYPNTSGSDDQWINPIDDPNFGGLGCNRVLVCVAEKDILKQRGVYYCEKLKQSGWGGEVELMEAKGENHVFHLHNPGGENAAAKLKKVADFINNGKA</sequence>
<comment type="similarity">
    <text evidence="1">Belongs to the 'GDXG' lipolytic enzyme family.</text>
</comment>
<evidence type="ECO:0000313" key="4">
    <source>
        <dbReference type="EMBL" id="KAE8668109.1"/>
    </source>
</evidence>
<dbReference type="InterPro" id="IPR029058">
    <property type="entry name" value="AB_hydrolase_fold"/>
</dbReference>
<organism evidence="4 5">
    <name type="scientific">Hibiscus syriacus</name>
    <name type="common">Rose of Sharon</name>
    <dbReference type="NCBI Taxonomy" id="106335"/>
    <lineage>
        <taxon>Eukaryota</taxon>
        <taxon>Viridiplantae</taxon>
        <taxon>Streptophyta</taxon>
        <taxon>Embryophyta</taxon>
        <taxon>Tracheophyta</taxon>
        <taxon>Spermatophyta</taxon>
        <taxon>Magnoliopsida</taxon>
        <taxon>eudicotyledons</taxon>
        <taxon>Gunneridae</taxon>
        <taxon>Pentapetalae</taxon>
        <taxon>rosids</taxon>
        <taxon>malvids</taxon>
        <taxon>Malvales</taxon>
        <taxon>Malvaceae</taxon>
        <taxon>Malvoideae</taxon>
        <taxon>Hibiscus</taxon>
    </lineage>
</organism>
<name>A0A6A2Y5S5_HIBSY</name>
<accession>A0A6A2Y5S5</accession>
<dbReference type="PANTHER" id="PTHR23024:SF467">
    <property type="entry name" value="CARBOXYLESTERASE 12-RELATED"/>
    <property type="match status" value="1"/>
</dbReference>
<gene>
    <name evidence="4" type="ORF">F3Y22_tig00112344pilonHSYRG00009</name>
</gene>
<feature type="active site" evidence="2">
    <location>
        <position position="161"/>
    </location>
</feature>
<dbReference type="AlphaFoldDB" id="A0A6A2Y5S5"/>
<evidence type="ECO:0000256" key="1">
    <source>
        <dbReference type="ARBA" id="ARBA00010515"/>
    </source>
</evidence>
<dbReference type="InterPro" id="IPR013094">
    <property type="entry name" value="AB_hydrolase_3"/>
</dbReference>
<dbReference type="Pfam" id="PF07859">
    <property type="entry name" value="Abhydrolase_3"/>
    <property type="match status" value="1"/>
</dbReference>
<dbReference type="PROSITE" id="PS01174">
    <property type="entry name" value="LIPASE_GDXG_SER"/>
    <property type="match status" value="1"/>
</dbReference>
<dbReference type="GO" id="GO:0016787">
    <property type="term" value="F:hydrolase activity"/>
    <property type="evidence" value="ECO:0007669"/>
    <property type="project" value="InterPro"/>
</dbReference>
<comment type="caution">
    <text evidence="4">The sequence shown here is derived from an EMBL/GenBank/DDBJ whole genome shotgun (WGS) entry which is preliminary data.</text>
</comment>
<proteinExistence type="inferred from homology"/>
<dbReference type="PANTHER" id="PTHR23024">
    <property type="entry name" value="ARYLACETAMIDE DEACETYLASE"/>
    <property type="match status" value="1"/>
</dbReference>
<reference evidence="4" key="1">
    <citation type="submission" date="2019-09" db="EMBL/GenBank/DDBJ databases">
        <title>Draft genome information of white flower Hibiscus syriacus.</title>
        <authorList>
            <person name="Kim Y.-M."/>
        </authorList>
    </citation>
    <scope>NUCLEOTIDE SEQUENCE [LARGE SCALE GENOMIC DNA]</scope>
    <source>
        <strain evidence="4">YM2019G1</strain>
    </source>
</reference>
<dbReference type="SUPFAM" id="SSF53474">
    <property type="entry name" value="alpha/beta-Hydrolases"/>
    <property type="match status" value="1"/>
</dbReference>
<protein>
    <submittedName>
        <fullName evidence="4">Carboxylesterase 13</fullName>
    </submittedName>
</protein>
<dbReference type="InterPro" id="IPR050466">
    <property type="entry name" value="Carboxylest/Gibb_receptor"/>
</dbReference>
<evidence type="ECO:0000256" key="2">
    <source>
        <dbReference type="PROSITE-ProRule" id="PRU10038"/>
    </source>
</evidence>